<sequence length="112" mass="13523">MQDRKRFPFNFTLHKILVSDIDDLHDHPWNYATLILKGGYWQHTPEGKHWCGPGHFRYCKASDLHRLELSKIDNKEIPCWSLFFMGVKKQEWGFIKNGKWIHNETYLKEKYS</sequence>
<proteinExistence type="predicted"/>
<protein>
    <recommendedName>
        <fullName evidence="2">AraC-type arabinose-binding/dimerisation domain-containing protein</fullName>
    </recommendedName>
</protein>
<reference evidence="1" key="1">
    <citation type="submission" date="2018-05" db="EMBL/GenBank/DDBJ databases">
        <authorList>
            <person name="Lanie J.A."/>
            <person name="Ng W.-L."/>
            <person name="Kazmierczak K.M."/>
            <person name="Andrzejewski T.M."/>
            <person name="Davidsen T.M."/>
            <person name="Wayne K.J."/>
            <person name="Tettelin H."/>
            <person name="Glass J.I."/>
            <person name="Rusch D."/>
            <person name="Podicherti R."/>
            <person name="Tsui H.-C.T."/>
            <person name="Winkler M.E."/>
        </authorList>
    </citation>
    <scope>NUCLEOTIDE SEQUENCE</scope>
</reference>
<evidence type="ECO:0008006" key="2">
    <source>
        <dbReference type="Google" id="ProtNLM"/>
    </source>
</evidence>
<evidence type="ECO:0000313" key="1">
    <source>
        <dbReference type="EMBL" id="SVA65502.1"/>
    </source>
</evidence>
<accession>A0A381XLY6</accession>
<dbReference type="EMBL" id="UINC01015577">
    <property type="protein sequence ID" value="SVA65502.1"/>
    <property type="molecule type" value="Genomic_DNA"/>
</dbReference>
<gene>
    <name evidence="1" type="ORF">METZ01_LOCUS118356</name>
</gene>
<dbReference type="AlphaFoldDB" id="A0A381XLY6"/>
<name>A0A381XLY6_9ZZZZ</name>
<organism evidence="1">
    <name type="scientific">marine metagenome</name>
    <dbReference type="NCBI Taxonomy" id="408172"/>
    <lineage>
        <taxon>unclassified sequences</taxon>
        <taxon>metagenomes</taxon>
        <taxon>ecological metagenomes</taxon>
    </lineage>
</organism>